<dbReference type="PANTHER" id="PTHR47708:SF2">
    <property type="entry name" value="SI:CH73-132F6.5"/>
    <property type="match status" value="1"/>
</dbReference>
<dbReference type="Pfam" id="PF23544">
    <property type="entry name" value="AtuA_ferredoxin"/>
    <property type="match status" value="1"/>
</dbReference>
<dbReference type="GeneID" id="591622"/>
<dbReference type="AlphaFoldDB" id="A0A7M7NID0"/>
<evidence type="ECO:0008006" key="6">
    <source>
        <dbReference type="Google" id="ProtNLM"/>
    </source>
</evidence>
<reference evidence="4" key="2">
    <citation type="submission" date="2021-01" db="UniProtKB">
        <authorList>
            <consortium name="EnsemblMetazoa"/>
        </authorList>
    </citation>
    <scope>IDENTIFICATION</scope>
</reference>
<evidence type="ECO:0000313" key="5">
    <source>
        <dbReference type="Proteomes" id="UP000007110"/>
    </source>
</evidence>
<evidence type="ECO:0000259" key="3">
    <source>
        <dbReference type="Pfam" id="PF23544"/>
    </source>
</evidence>
<dbReference type="InterPro" id="IPR010839">
    <property type="entry name" value="AtuA_N"/>
</dbReference>
<dbReference type="RefSeq" id="XP_030836878.1">
    <property type="nucleotide sequence ID" value="XM_030981018.1"/>
</dbReference>
<dbReference type="KEGG" id="spu:591622"/>
<evidence type="ECO:0000313" key="4">
    <source>
        <dbReference type="EnsemblMetazoa" id="XP_030836878"/>
    </source>
</evidence>
<dbReference type="PANTHER" id="PTHR47708">
    <property type="match status" value="1"/>
</dbReference>
<dbReference type="OMA" id="YEHIGFP"/>
<accession>A0A7M7NID0</accession>
<dbReference type="EnsemblMetazoa" id="XM_030981018">
    <property type="protein sequence ID" value="XP_030836878"/>
    <property type="gene ID" value="LOC591622"/>
</dbReference>
<organism evidence="4 5">
    <name type="scientific">Strongylocentrotus purpuratus</name>
    <name type="common">Purple sea urchin</name>
    <dbReference type="NCBI Taxonomy" id="7668"/>
    <lineage>
        <taxon>Eukaryota</taxon>
        <taxon>Metazoa</taxon>
        <taxon>Echinodermata</taxon>
        <taxon>Eleutherozoa</taxon>
        <taxon>Echinozoa</taxon>
        <taxon>Echinoidea</taxon>
        <taxon>Euechinoidea</taxon>
        <taxon>Echinacea</taxon>
        <taxon>Camarodonta</taxon>
        <taxon>Echinidea</taxon>
        <taxon>Strongylocentrotidae</taxon>
        <taxon>Strongylocentrotus</taxon>
    </lineage>
</organism>
<evidence type="ECO:0000259" key="2">
    <source>
        <dbReference type="Pfam" id="PF07287"/>
    </source>
</evidence>
<feature type="region of interest" description="Disordered" evidence="1">
    <location>
        <begin position="509"/>
        <end position="530"/>
    </location>
</feature>
<protein>
    <recommendedName>
        <fullName evidence="6">Terpene utilization protein AtuA</fullName>
    </recommendedName>
</protein>
<feature type="domain" description="Acyclic terpene utilisation N-terminal" evidence="2">
    <location>
        <begin position="55"/>
        <end position="500"/>
    </location>
</feature>
<feature type="domain" description="AtuA-like ferredoxin-fold" evidence="3">
    <location>
        <begin position="541"/>
        <end position="643"/>
    </location>
</feature>
<reference evidence="5" key="1">
    <citation type="submission" date="2015-02" db="EMBL/GenBank/DDBJ databases">
        <title>Genome sequencing for Strongylocentrotus purpuratus.</title>
        <authorList>
            <person name="Murali S."/>
            <person name="Liu Y."/>
            <person name="Vee V."/>
            <person name="English A."/>
            <person name="Wang M."/>
            <person name="Skinner E."/>
            <person name="Han Y."/>
            <person name="Muzny D.M."/>
            <person name="Worley K.C."/>
            <person name="Gibbs R.A."/>
        </authorList>
    </citation>
    <scope>NUCLEOTIDE SEQUENCE</scope>
</reference>
<name>A0A7M7NID0_STRPU</name>
<dbReference type="OrthoDB" id="10265871at2759"/>
<sequence length="655" mass="70821">MAASMLTRRSLFRAIKSARLSSPTSFACRKLQDVYQGHSVTQRRNFNDLLGDKTVRIGCASGFWGDTAVSAPQLVHHGKIDYLVFDYLSEITMSLLAAARRKNPDMGYAPDFVQVIIKHLLHDIKKKGIKVISNAGGINPHACAAAIKQVAKDADIDIKVAVVSGDNLMVDKKAVYATNPTDLDSGNPLPESLVTMNAYFGATPIARALDLGADIVVTGRCVDSAVVLGPLMHTFGWSPEDYNTLAAGSLAGHLVECGAQATGGVFTDWHLVPDWDNIGFPIVQVAPDGKFVLTKPPKTGGLVNKATVGEQLVYEIGDPRAYMLPDVTCDFSQVNLTEVKDENGDGVLVTGVKGYNPSDSYKVSATYLEGYRATAVSTIAGRDAIAKGRRTAESQIKRIRKIFKMFGMQDFTRVRIQMIGSEETYGANARDLNPREAALWLAVEHPQKEALRIFAMELAPAGTGMAPGLTGLIGGRPKTSPILKLHSFLYPKDKVPVKVDVDGTEEDFTVLSNPGTEAGRSSDPEPAPIGDLETGDQTFDVGQLAYTRSGDKANSANIGVIARHPSYLPYLKKALTAQAVQEYFQHVFEPSEEGEELVIRYDLPGLDALNFMLKKSLGGGGVTSLRSDPQGKAYGQMLLDFKIENVPDLLTRAKE</sequence>
<proteinExistence type="predicted"/>
<evidence type="ECO:0000256" key="1">
    <source>
        <dbReference type="SAM" id="MobiDB-lite"/>
    </source>
</evidence>
<dbReference type="InParanoid" id="A0A7M7NID0"/>
<dbReference type="Proteomes" id="UP000007110">
    <property type="component" value="Unassembled WGS sequence"/>
</dbReference>
<keyword evidence="5" id="KW-1185">Reference proteome</keyword>
<dbReference type="Pfam" id="PF07287">
    <property type="entry name" value="AtuA"/>
    <property type="match status" value="1"/>
</dbReference>
<dbReference type="InterPro" id="IPR056362">
    <property type="entry name" value="AtuA-like_ferredoxin_dom"/>
</dbReference>